<keyword evidence="3" id="KW-1185">Reference proteome</keyword>
<reference evidence="2" key="1">
    <citation type="submission" date="2020-06" db="EMBL/GenBank/DDBJ databases">
        <title>WGS assembly of Ceratodon purpureus strain R40.</title>
        <authorList>
            <person name="Carey S.B."/>
            <person name="Jenkins J."/>
            <person name="Shu S."/>
            <person name="Lovell J.T."/>
            <person name="Sreedasyam A."/>
            <person name="Maumus F."/>
            <person name="Tiley G.P."/>
            <person name="Fernandez-Pozo N."/>
            <person name="Barry K."/>
            <person name="Chen C."/>
            <person name="Wang M."/>
            <person name="Lipzen A."/>
            <person name="Daum C."/>
            <person name="Saski C.A."/>
            <person name="Payton A.C."/>
            <person name="Mcbreen J.C."/>
            <person name="Conrad R.E."/>
            <person name="Kollar L.M."/>
            <person name="Olsson S."/>
            <person name="Huttunen S."/>
            <person name="Landis J.B."/>
            <person name="Wickett N.J."/>
            <person name="Johnson M.G."/>
            <person name="Rensing S.A."/>
            <person name="Grimwood J."/>
            <person name="Schmutz J."/>
            <person name="Mcdaniel S.F."/>
        </authorList>
    </citation>
    <scope>NUCLEOTIDE SEQUENCE</scope>
    <source>
        <strain evidence="2">R40</strain>
    </source>
</reference>
<evidence type="ECO:0000313" key="2">
    <source>
        <dbReference type="EMBL" id="KAG0584172.1"/>
    </source>
</evidence>
<gene>
    <name evidence="2" type="ORF">KC19_3G190300</name>
</gene>
<organism evidence="2 3">
    <name type="scientific">Ceratodon purpureus</name>
    <name type="common">Fire moss</name>
    <name type="synonym">Dicranum purpureum</name>
    <dbReference type="NCBI Taxonomy" id="3225"/>
    <lineage>
        <taxon>Eukaryota</taxon>
        <taxon>Viridiplantae</taxon>
        <taxon>Streptophyta</taxon>
        <taxon>Embryophyta</taxon>
        <taxon>Bryophyta</taxon>
        <taxon>Bryophytina</taxon>
        <taxon>Bryopsida</taxon>
        <taxon>Dicranidae</taxon>
        <taxon>Pseudoditrichales</taxon>
        <taxon>Ditrichaceae</taxon>
        <taxon>Ceratodon</taxon>
    </lineage>
</organism>
<sequence>MLCLIVCSEVILVLWHLLLKGCKQITTIRCTVRELLIKLLSRDNIRHYFQTYFKAV</sequence>
<name>A0A8T0ILN8_CERPU</name>
<protein>
    <submittedName>
        <fullName evidence="2">Uncharacterized protein</fullName>
    </submittedName>
</protein>
<feature type="signal peptide" evidence="1">
    <location>
        <begin position="1"/>
        <end position="24"/>
    </location>
</feature>
<accession>A0A8T0ILN8</accession>
<feature type="chain" id="PRO_5035755653" evidence="1">
    <location>
        <begin position="25"/>
        <end position="56"/>
    </location>
</feature>
<evidence type="ECO:0000313" key="3">
    <source>
        <dbReference type="Proteomes" id="UP000822688"/>
    </source>
</evidence>
<dbReference type="Proteomes" id="UP000822688">
    <property type="component" value="Chromosome 3"/>
</dbReference>
<evidence type="ECO:0000256" key="1">
    <source>
        <dbReference type="SAM" id="SignalP"/>
    </source>
</evidence>
<keyword evidence="1" id="KW-0732">Signal</keyword>
<proteinExistence type="predicted"/>
<dbReference type="EMBL" id="CM026423">
    <property type="protein sequence ID" value="KAG0584172.1"/>
    <property type="molecule type" value="Genomic_DNA"/>
</dbReference>
<dbReference type="AlphaFoldDB" id="A0A8T0ILN8"/>
<comment type="caution">
    <text evidence="2">The sequence shown here is derived from an EMBL/GenBank/DDBJ whole genome shotgun (WGS) entry which is preliminary data.</text>
</comment>